<feature type="compositionally biased region" description="Polar residues" evidence="5">
    <location>
        <begin position="1"/>
        <end position="10"/>
    </location>
</feature>
<evidence type="ECO:0000256" key="5">
    <source>
        <dbReference type="SAM" id="MobiDB-lite"/>
    </source>
</evidence>
<keyword evidence="7" id="KW-1185">Reference proteome</keyword>
<evidence type="ECO:0000313" key="7">
    <source>
        <dbReference type="Proteomes" id="UP000799302"/>
    </source>
</evidence>
<comment type="subcellular location">
    <subcellularLocation>
        <location evidence="1">Nucleus</location>
    </subcellularLocation>
</comment>
<gene>
    <name evidence="6" type="ORF">BT63DRAFT_453363</name>
</gene>
<accession>A0A6A6UHF6</accession>
<dbReference type="Proteomes" id="UP000799302">
    <property type="component" value="Unassembled WGS sequence"/>
</dbReference>
<evidence type="ECO:0000256" key="1">
    <source>
        <dbReference type="ARBA" id="ARBA00004123"/>
    </source>
</evidence>
<dbReference type="AlphaFoldDB" id="A0A6A6UHF6"/>
<proteinExistence type="predicted"/>
<feature type="region of interest" description="Disordered" evidence="5">
    <location>
        <begin position="1"/>
        <end position="30"/>
    </location>
</feature>
<evidence type="ECO:0000256" key="4">
    <source>
        <dbReference type="ARBA" id="ARBA00023242"/>
    </source>
</evidence>
<reference evidence="6" key="1">
    <citation type="journal article" date="2020" name="Stud. Mycol.">
        <title>101 Dothideomycetes genomes: a test case for predicting lifestyles and emergence of pathogens.</title>
        <authorList>
            <person name="Haridas S."/>
            <person name="Albert R."/>
            <person name="Binder M."/>
            <person name="Bloem J."/>
            <person name="Labutti K."/>
            <person name="Salamov A."/>
            <person name="Andreopoulos B."/>
            <person name="Baker S."/>
            <person name="Barry K."/>
            <person name="Bills G."/>
            <person name="Bluhm B."/>
            <person name="Cannon C."/>
            <person name="Castanera R."/>
            <person name="Culley D."/>
            <person name="Daum C."/>
            <person name="Ezra D."/>
            <person name="Gonzalez J."/>
            <person name="Henrissat B."/>
            <person name="Kuo A."/>
            <person name="Liang C."/>
            <person name="Lipzen A."/>
            <person name="Lutzoni F."/>
            <person name="Magnuson J."/>
            <person name="Mondo S."/>
            <person name="Nolan M."/>
            <person name="Ohm R."/>
            <person name="Pangilinan J."/>
            <person name="Park H.-J."/>
            <person name="Ramirez L."/>
            <person name="Alfaro M."/>
            <person name="Sun H."/>
            <person name="Tritt A."/>
            <person name="Yoshinaga Y."/>
            <person name="Zwiers L.-H."/>
            <person name="Turgeon B."/>
            <person name="Goodwin S."/>
            <person name="Spatafora J."/>
            <person name="Crous P."/>
            <person name="Grigoriev I."/>
        </authorList>
    </citation>
    <scope>NUCLEOTIDE SEQUENCE</scope>
    <source>
        <strain evidence="6">CBS 115976</strain>
    </source>
</reference>
<evidence type="ECO:0000256" key="3">
    <source>
        <dbReference type="ARBA" id="ARBA00023163"/>
    </source>
</evidence>
<dbReference type="PANTHER" id="PTHR21277:SF5">
    <property type="entry name" value="TRANSCRIPTIONAL ADAPTER 1"/>
    <property type="match status" value="1"/>
</dbReference>
<dbReference type="EMBL" id="MU004233">
    <property type="protein sequence ID" value="KAF2670991.1"/>
    <property type="molecule type" value="Genomic_DNA"/>
</dbReference>
<keyword evidence="4" id="KW-0539">Nucleus</keyword>
<evidence type="ECO:0000256" key="2">
    <source>
        <dbReference type="ARBA" id="ARBA00023015"/>
    </source>
</evidence>
<name>A0A6A6UHF6_9PEZI</name>
<dbReference type="OrthoDB" id="10264870at2759"/>
<organism evidence="6 7">
    <name type="scientific">Microthyrium microscopicum</name>
    <dbReference type="NCBI Taxonomy" id="703497"/>
    <lineage>
        <taxon>Eukaryota</taxon>
        <taxon>Fungi</taxon>
        <taxon>Dikarya</taxon>
        <taxon>Ascomycota</taxon>
        <taxon>Pezizomycotina</taxon>
        <taxon>Dothideomycetes</taxon>
        <taxon>Dothideomycetes incertae sedis</taxon>
        <taxon>Microthyriales</taxon>
        <taxon>Microthyriaceae</taxon>
        <taxon>Microthyrium</taxon>
    </lineage>
</organism>
<dbReference type="GO" id="GO:0006357">
    <property type="term" value="P:regulation of transcription by RNA polymerase II"/>
    <property type="evidence" value="ECO:0007669"/>
    <property type="project" value="TreeGrafter"/>
</dbReference>
<dbReference type="GO" id="GO:0005634">
    <property type="term" value="C:nucleus"/>
    <property type="evidence" value="ECO:0007669"/>
    <property type="project" value="UniProtKB-SubCell"/>
</dbReference>
<keyword evidence="3" id="KW-0804">Transcription</keyword>
<evidence type="ECO:0008006" key="8">
    <source>
        <dbReference type="Google" id="ProtNLM"/>
    </source>
</evidence>
<dbReference type="InterPro" id="IPR024738">
    <property type="entry name" value="Hfi1/Tada1"/>
</dbReference>
<dbReference type="GO" id="GO:0003713">
    <property type="term" value="F:transcription coactivator activity"/>
    <property type="evidence" value="ECO:0007669"/>
    <property type="project" value="TreeGrafter"/>
</dbReference>
<dbReference type="Pfam" id="PF12767">
    <property type="entry name" value="SAGA-Tad1"/>
    <property type="match status" value="1"/>
</dbReference>
<dbReference type="PANTHER" id="PTHR21277">
    <property type="entry name" value="TRANSCRIPTIONAL ADAPTER 1"/>
    <property type="match status" value="1"/>
</dbReference>
<keyword evidence="2" id="KW-0805">Transcription regulation</keyword>
<dbReference type="GO" id="GO:0000124">
    <property type="term" value="C:SAGA complex"/>
    <property type="evidence" value="ECO:0007669"/>
    <property type="project" value="TreeGrafter"/>
</dbReference>
<sequence length="444" mass="49390">MTATITSAELHSSPPPILSARNSIAMPNTTPTQKMVRPMITMAPRIEVEPIYTALKASIGENWPLYKATVAEFVLGKRNQAEVAWIIDPFLRGDQQRESLHNQLIMALFANAQRDPPETPGVASWVAANDKPTTPSKPVTGDAAEQKLKSEIMHMPARERYRIKHLPENQTDNFVTSMALEAQSLSIKLPDPQALSAGGYTRTNWEPEIRKRYQPQLFVESNEFPDEEAISARMLPICYEEGLFNGFAGNAAEYVNLAAEILIKNLLTRCFTMTRENAPRGINWVRTAAYKRRLSHEEEAFERGAVRKSATGLLPAEQDEMRKRRPISLVDLRLCIDMGGTILGHTTPKSMMIFEALGIDDERQPSTKRDVEMIDAPNGILNLDPHARPLANGALNLDPHARPVANGALTNGVHHPVEEEEIPGYSATDQMELDTLFDDCLAGH</sequence>
<protein>
    <recommendedName>
        <fullName evidence="8">Transcriptional co-activator</fullName>
    </recommendedName>
</protein>
<evidence type="ECO:0000313" key="6">
    <source>
        <dbReference type="EMBL" id="KAF2670991.1"/>
    </source>
</evidence>
<feature type="compositionally biased region" description="Polar residues" evidence="5">
    <location>
        <begin position="20"/>
        <end position="30"/>
    </location>
</feature>